<name>A0A179GXY7_PURLI</name>
<protein>
    <submittedName>
        <fullName evidence="2">Uncharacterized protein</fullName>
    </submittedName>
</protein>
<gene>
    <name evidence="2" type="ORF">VFPBJ_04747</name>
</gene>
<accession>A0A179GXY7</accession>
<evidence type="ECO:0000256" key="1">
    <source>
        <dbReference type="SAM" id="MobiDB-lite"/>
    </source>
</evidence>
<organism evidence="2 3">
    <name type="scientific">Purpureocillium lilacinum</name>
    <name type="common">Paecilomyces lilacinus</name>
    <dbReference type="NCBI Taxonomy" id="33203"/>
    <lineage>
        <taxon>Eukaryota</taxon>
        <taxon>Fungi</taxon>
        <taxon>Dikarya</taxon>
        <taxon>Ascomycota</taxon>
        <taxon>Pezizomycotina</taxon>
        <taxon>Sordariomycetes</taxon>
        <taxon>Hypocreomycetidae</taxon>
        <taxon>Hypocreales</taxon>
        <taxon>Ophiocordycipitaceae</taxon>
        <taxon>Purpureocillium</taxon>
    </lineage>
</organism>
<comment type="caution">
    <text evidence="2">The sequence shown here is derived from an EMBL/GenBank/DDBJ whole genome shotgun (WGS) entry which is preliminary data.</text>
</comment>
<sequence>MASPSGPSYPRRTRRELTERTRVHVPDRGGLSHKAADVEACIMAGEYIATIAPFMPLSHFETRELGPCRAEWASHDRPPPSRQIGTTRLRDTNGGTCEYPQQPRTTNRGYEYAHARVMTVVHAAAAVVTHYLRFTRRSAWQSSEAVAVG</sequence>
<evidence type="ECO:0000313" key="3">
    <source>
        <dbReference type="Proteomes" id="UP000078240"/>
    </source>
</evidence>
<proteinExistence type="predicted"/>
<feature type="region of interest" description="Disordered" evidence="1">
    <location>
        <begin position="70"/>
        <end position="95"/>
    </location>
</feature>
<feature type="region of interest" description="Disordered" evidence="1">
    <location>
        <begin position="1"/>
        <end position="22"/>
    </location>
</feature>
<dbReference type="EMBL" id="LSBH01000003">
    <property type="protein sequence ID" value="OAQ82163.1"/>
    <property type="molecule type" value="Genomic_DNA"/>
</dbReference>
<reference evidence="2 3" key="1">
    <citation type="submission" date="2016-01" db="EMBL/GenBank/DDBJ databases">
        <title>Biosynthesis of antibiotic leucinostatins and their inhibition on Phytophthora in bio-control Purpureocillium lilacinum.</title>
        <authorList>
            <person name="Wang G."/>
            <person name="Liu Z."/>
            <person name="Lin R."/>
            <person name="Li E."/>
            <person name="Mao Z."/>
            <person name="Ling J."/>
            <person name="Yin W."/>
            <person name="Xie B."/>
        </authorList>
    </citation>
    <scope>NUCLEOTIDE SEQUENCE [LARGE SCALE GENOMIC DNA]</scope>
    <source>
        <strain evidence="2">PLBJ-1</strain>
    </source>
</reference>
<evidence type="ECO:0000313" key="2">
    <source>
        <dbReference type="EMBL" id="OAQ82163.1"/>
    </source>
</evidence>
<feature type="compositionally biased region" description="Basic and acidic residues" evidence="1">
    <location>
        <begin position="70"/>
        <end position="79"/>
    </location>
</feature>
<dbReference type="Proteomes" id="UP000078240">
    <property type="component" value="Unassembled WGS sequence"/>
</dbReference>
<dbReference type="AlphaFoldDB" id="A0A179GXY7"/>